<dbReference type="Proteomes" id="UP000286415">
    <property type="component" value="Unassembled WGS sequence"/>
</dbReference>
<gene>
    <name evidence="1" type="ORF">CSKR_103297</name>
</gene>
<reference evidence="1 2" key="1">
    <citation type="journal article" date="2018" name="Biotechnol. Adv.">
        <title>Improved genomic resources and new bioinformatic workflow for the carcinogenic parasite Clonorchis sinensis: Biotechnological implications.</title>
        <authorList>
            <person name="Wang D."/>
            <person name="Korhonen P.K."/>
            <person name="Gasser R.B."/>
            <person name="Young N.D."/>
        </authorList>
    </citation>
    <scope>NUCLEOTIDE SEQUENCE [LARGE SCALE GENOMIC DNA]</scope>
    <source>
        <strain evidence="1">Cs-k2</strain>
    </source>
</reference>
<evidence type="ECO:0000313" key="1">
    <source>
        <dbReference type="EMBL" id="KAG5452497.1"/>
    </source>
</evidence>
<accession>A0A3R7CAC8</accession>
<protein>
    <submittedName>
        <fullName evidence="1">Uncharacterized protein</fullName>
    </submittedName>
</protein>
<evidence type="ECO:0000313" key="2">
    <source>
        <dbReference type="Proteomes" id="UP000286415"/>
    </source>
</evidence>
<dbReference type="AlphaFoldDB" id="A0A3R7CAC8"/>
<dbReference type="InParanoid" id="A0A3R7CAC8"/>
<name>A0A3R7CAC8_CLOSI</name>
<organism evidence="1 2">
    <name type="scientific">Clonorchis sinensis</name>
    <name type="common">Chinese liver fluke</name>
    <dbReference type="NCBI Taxonomy" id="79923"/>
    <lineage>
        <taxon>Eukaryota</taxon>
        <taxon>Metazoa</taxon>
        <taxon>Spiralia</taxon>
        <taxon>Lophotrochozoa</taxon>
        <taxon>Platyhelminthes</taxon>
        <taxon>Trematoda</taxon>
        <taxon>Digenea</taxon>
        <taxon>Opisthorchiida</taxon>
        <taxon>Opisthorchiata</taxon>
        <taxon>Opisthorchiidae</taxon>
        <taxon>Clonorchis</taxon>
    </lineage>
</organism>
<proteinExistence type="predicted"/>
<comment type="caution">
    <text evidence="1">The sequence shown here is derived from an EMBL/GenBank/DDBJ whole genome shotgun (WGS) entry which is preliminary data.</text>
</comment>
<keyword evidence="2" id="KW-1185">Reference proteome</keyword>
<dbReference type="EMBL" id="NIRI02000042">
    <property type="protein sequence ID" value="KAG5452497.1"/>
    <property type="molecule type" value="Genomic_DNA"/>
</dbReference>
<sequence length="268" mass="29960">MTDSPTPTHTSYGSETTIVEHLRTPQFRCSNRPSLTTTQKTAHSVALYTRSLRFRDTPIRSHRCLKLANVPRPLQICALTSLVTLQSKLTSKIRKTLHNFECLFLNCKRVQCLHVQEHDQYTPEEVPQSTLDSWCEVAPPVAPLWCLAATPPEGSMRAGILPGCPSLDRGSREAEVGFEPRIFRSVNSRSNHLGHLALMSIFGSRSSTCVYSSAVTTFRCLGAMPRSGSIRAEVLLIVGEIAQWLEREFTDRGWNPTSASRLPLSRLR</sequence>
<reference evidence="1 2" key="2">
    <citation type="journal article" date="2021" name="Genomics">
        <title>High-quality reference genome for Clonorchis sinensis.</title>
        <authorList>
            <person name="Young N.D."/>
            <person name="Stroehlein A.J."/>
            <person name="Kinkar L."/>
            <person name="Wang T."/>
            <person name="Sohn W.M."/>
            <person name="Chang B.C.H."/>
            <person name="Kaur P."/>
            <person name="Weisz D."/>
            <person name="Dudchenko O."/>
            <person name="Aiden E.L."/>
            <person name="Korhonen P.K."/>
            <person name="Gasser R.B."/>
        </authorList>
    </citation>
    <scope>NUCLEOTIDE SEQUENCE [LARGE SCALE GENOMIC DNA]</scope>
    <source>
        <strain evidence="1">Cs-k2</strain>
    </source>
</reference>